<keyword evidence="1" id="KW-0175">Coiled coil</keyword>
<comment type="caution">
    <text evidence="3">The sequence shown here is derived from an EMBL/GenBank/DDBJ whole genome shotgun (WGS) entry which is preliminary data.</text>
</comment>
<feature type="coiled-coil region" evidence="1">
    <location>
        <begin position="351"/>
        <end position="378"/>
    </location>
</feature>
<gene>
    <name evidence="3" type="ORF">BHC57_11575</name>
</gene>
<sequence>MVCTIILFVICLIYEENNVMAFFWFGKKKAKPVSQKEEMEYGSISRKITIFDESNNQAVMSLSEIDKSVQDKGFTIDANMSSQIQHFLSDSFKGVISIPNTTIEVVFNPKIMDGLQNGNYVLQATKNGEKLADAIDKSGRFVGKGRLVETGKVKQLCGGGYQLLSIAVAQSHLADINTRLDLIEKSCNEIKEYFERNELSSIEGDINYLKKLFNDLNTKRDFTLSLERSNHIESIINRLYKYSAQIINDFDSCIENIHHQKNIDYFGTGNTYNELNTKIDKVNKIIKRKSYIIQLIILLQYIVAIIDPYQKKYTQFNDLLFEKKWDDLSNSFIACVRETVEKLIQATCNDKDVLTVRRANLNNQAKSFKNQIDSLKCDSKLALLTLKHSLAKLTNLDGNLRYYLSFDENGQIKQAGTAYRSDLIC</sequence>
<proteinExistence type="predicted"/>
<name>A0A855FTU1_9NEIS</name>
<evidence type="ECO:0000256" key="1">
    <source>
        <dbReference type="SAM" id="Coils"/>
    </source>
</evidence>
<dbReference type="EMBL" id="MEIU01000074">
    <property type="protein sequence ID" value="PIT58490.1"/>
    <property type="molecule type" value="Genomic_DNA"/>
</dbReference>
<keyword evidence="2" id="KW-1133">Transmembrane helix</keyword>
<dbReference type="AlphaFoldDB" id="A0A855FTU1"/>
<organism evidence="3 4">
    <name type="scientific">Snodgrassella alvi</name>
    <dbReference type="NCBI Taxonomy" id="1196083"/>
    <lineage>
        <taxon>Bacteria</taxon>
        <taxon>Pseudomonadati</taxon>
        <taxon>Pseudomonadota</taxon>
        <taxon>Betaproteobacteria</taxon>
        <taxon>Neisseriales</taxon>
        <taxon>Neisseriaceae</taxon>
        <taxon>Snodgrassella</taxon>
    </lineage>
</organism>
<reference evidence="3 4" key="1">
    <citation type="journal article" date="2017" name="MBio">
        <title>Type VI secretion-mediated competition in the bee gut microbiome.</title>
        <authorList>
            <person name="Steele M.I."/>
            <person name="Kwong W.K."/>
            <person name="Powell J.E."/>
            <person name="Whiteley M."/>
            <person name="Moran N.A."/>
        </authorList>
    </citation>
    <scope>NUCLEOTIDE SEQUENCE [LARGE SCALE GENOMIC DNA]</scope>
    <source>
        <strain evidence="3 4">HK3</strain>
    </source>
</reference>
<accession>A0A855FTU1</accession>
<keyword evidence="2" id="KW-0472">Membrane</keyword>
<dbReference type="Proteomes" id="UP000230463">
    <property type="component" value="Unassembled WGS sequence"/>
</dbReference>
<feature type="transmembrane region" description="Helical" evidence="2">
    <location>
        <begin position="291"/>
        <end position="309"/>
    </location>
</feature>
<keyword evidence="2" id="KW-0812">Transmembrane</keyword>
<evidence type="ECO:0000313" key="4">
    <source>
        <dbReference type="Proteomes" id="UP000230463"/>
    </source>
</evidence>
<evidence type="ECO:0000256" key="2">
    <source>
        <dbReference type="SAM" id="Phobius"/>
    </source>
</evidence>
<protein>
    <submittedName>
        <fullName evidence="3">Uncharacterized protein</fullName>
    </submittedName>
</protein>
<evidence type="ECO:0000313" key="3">
    <source>
        <dbReference type="EMBL" id="PIT58490.1"/>
    </source>
</evidence>